<dbReference type="HAMAP" id="MF_00381">
    <property type="entry name" value="IHF_beta"/>
    <property type="match status" value="1"/>
</dbReference>
<evidence type="ECO:0000256" key="10">
    <source>
        <dbReference type="RuleBase" id="RU003941"/>
    </source>
</evidence>
<keyword evidence="5 8" id="KW-0238">DNA-binding</keyword>
<evidence type="ECO:0000256" key="7">
    <source>
        <dbReference type="ARBA" id="ARBA00023172"/>
    </source>
</evidence>
<dbReference type="PANTHER" id="PTHR33175:SF5">
    <property type="entry name" value="INTEGRATION HOST FACTOR SUBUNIT BETA"/>
    <property type="match status" value="1"/>
</dbReference>
<dbReference type="InterPro" id="IPR010992">
    <property type="entry name" value="IHF-like_DNA-bd_dom_sf"/>
</dbReference>
<feature type="region of interest" description="Disordered" evidence="11">
    <location>
        <begin position="52"/>
        <end position="113"/>
    </location>
</feature>
<evidence type="ECO:0000313" key="12">
    <source>
        <dbReference type="EMBL" id="MBR0667787.1"/>
    </source>
</evidence>
<evidence type="ECO:0000256" key="3">
    <source>
        <dbReference type="ARBA" id="ARBA00022845"/>
    </source>
</evidence>
<sequence>MTKSELIAQLAAENPHLRQPDIELIVATIFEEITAALARGQRVELRGFGAFSTKQREPRTGRNPRTGETVDVSAKAVPYFKPGKELRERVNESGKPDDGKRRPAAPRRTPVPA</sequence>
<dbReference type="InterPro" id="IPR000119">
    <property type="entry name" value="Hist_DNA-bd"/>
</dbReference>
<keyword evidence="6 8" id="KW-0804">Transcription</keyword>
<accession>A0ABS5F5I4</accession>
<proteinExistence type="inferred from homology"/>
<dbReference type="SMART" id="SM00411">
    <property type="entry name" value="BHL"/>
    <property type="match status" value="1"/>
</dbReference>
<reference evidence="13" key="1">
    <citation type="journal article" date="2021" name="Syst. Appl. Microbiol.">
        <title>Roseomonas hellenica sp. nov., isolated from roots of wild-growing Alkanna tinctoria.</title>
        <authorList>
            <person name="Rat A."/>
            <person name="Naranjo H.D."/>
            <person name="Lebbe L."/>
            <person name="Cnockaert M."/>
            <person name="Krigas N."/>
            <person name="Grigoriadou K."/>
            <person name="Maloupa E."/>
            <person name="Willems A."/>
        </authorList>
    </citation>
    <scope>NUCLEOTIDE SEQUENCE [LARGE SCALE GENOMIC DNA]</scope>
    <source>
        <strain evidence="13">LMG 31523</strain>
    </source>
</reference>
<evidence type="ECO:0000256" key="8">
    <source>
        <dbReference type="HAMAP-Rule" id="MF_00381"/>
    </source>
</evidence>
<evidence type="ECO:0000256" key="4">
    <source>
        <dbReference type="ARBA" id="ARBA00023015"/>
    </source>
</evidence>
<gene>
    <name evidence="8" type="primary">ihfB</name>
    <name evidence="8" type="synonym">himD</name>
    <name evidence="12" type="ORF">GXW71_25750</name>
</gene>
<evidence type="ECO:0000256" key="6">
    <source>
        <dbReference type="ARBA" id="ARBA00023163"/>
    </source>
</evidence>
<dbReference type="InterPro" id="IPR005685">
    <property type="entry name" value="IHF_beta"/>
</dbReference>
<evidence type="ECO:0000256" key="1">
    <source>
        <dbReference type="ARBA" id="ARBA00010529"/>
    </source>
</evidence>
<evidence type="ECO:0000256" key="2">
    <source>
        <dbReference type="ARBA" id="ARBA00018700"/>
    </source>
</evidence>
<evidence type="ECO:0000256" key="11">
    <source>
        <dbReference type="SAM" id="MobiDB-lite"/>
    </source>
</evidence>
<dbReference type="NCBIfam" id="NF001222">
    <property type="entry name" value="PRK00199.1"/>
    <property type="match status" value="1"/>
</dbReference>
<protein>
    <recommendedName>
        <fullName evidence="2 8">Integration host factor subunit beta</fullName>
        <shortName evidence="8">IHF-beta</shortName>
    </recommendedName>
</protein>
<keyword evidence="4 8" id="KW-0805">Transcription regulation</keyword>
<keyword evidence="7 8" id="KW-0233">DNA recombination</keyword>
<dbReference type="Pfam" id="PF00216">
    <property type="entry name" value="Bac_DNA_binding"/>
    <property type="match status" value="1"/>
</dbReference>
<keyword evidence="13" id="KW-1185">Reference proteome</keyword>
<dbReference type="RefSeq" id="WP_211855563.1">
    <property type="nucleotide sequence ID" value="NZ_JAAGBB010000041.1"/>
</dbReference>
<evidence type="ECO:0000256" key="5">
    <source>
        <dbReference type="ARBA" id="ARBA00023125"/>
    </source>
</evidence>
<dbReference type="InterPro" id="IPR020816">
    <property type="entry name" value="Histone-like_DNA-bd_CS"/>
</dbReference>
<dbReference type="SUPFAM" id="SSF47729">
    <property type="entry name" value="IHF-like DNA-binding proteins"/>
    <property type="match status" value="1"/>
</dbReference>
<organism evidence="12 13">
    <name type="scientific">Plastoroseomonas hellenica</name>
    <dbReference type="NCBI Taxonomy" id="2687306"/>
    <lineage>
        <taxon>Bacteria</taxon>
        <taxon>Pseudomonadati</taxon>
        <taxon>Pseudomonadota</taxon>
        <taxon>Alphaproteobacteria</taxon>
        <taxon>Acetobacterales</taxon>
        <taxon>Acetobacteraceae</taxon>
        <taxon>Plastoroseomonas</taxon>
    </lineage>
</organism>
<dbReference type="EMBL" id="JAAGBB010000041">
    <property type="protein sequence ID" value="MBR0667787.1"/>
    <property type="molecule type" value="Genomic_DNA"/>
</dbReference>
<comment type="subunit">
    <text evidence="8 10">Heterodimer of an alpha and a beta chain.</text>
</comment>
<keyword evidence="3 8" id="KW-0810">Translation regulation</keyword>
<comment type="similarity">
    <text evidence="1 8 9">Belongs to the bacterial histone-like protein family.</text>
</comment>
<evidence type="ECO:0000313" key="13">
    <source>
        <dbReference type="Proteomes" id="UP001196870"/>
    </source>
</evidence>
<dbReference type="NCBIfam" id="TIGR00988">
    <property type="entry name" value="hip"/>
    <property type="match status" value="1"/>
</dbReference>
<dbReference type="Gene3D" id="4.10.520.10">
    <property type="entry name" value="IHF-like DNA-binding proteins"/>
    <property type="match status" value="1"/>
</dbReference>
<comment type="function">
    <text evidence="8 10">This protein is one of the two subunits of integration host factor, a specific DNA-binding protein that functions in genetic recombination as well as in transcriptional and translational control.</text>
</comment>
<dbReference type="CDD" id="cd13836">
    <property type="entry name" value="IHF_B"/>
    <property type="match status" value="1"/>
</dbReference>
<feature type="compositionally biased region" description="Basic and acidic residues" evidence="11">
    <location>
        <begin position="82"/>
        <end position="101"/>
    </location>
</feature>
<dbReference type="PRINTS" id="PR01727">
    <property type="entry name" value="DNABINDINGHU"/>
</dbReference>
<name>A0ABS5F5I4_9PROT</name>
<dbReference type="Proteomes" id="UP001196870">
    <property type="component" value="Unassembled WGS sequence"/>
</dbReference>
<evidence type="ECO:0000256" key="9">
    <source>
        <dbReference type="RuleBase" id="RU003939"/>
    </source>
</evidence>
<comment type="caution">
    <text evidence="12">The sequence shown here is derived from an EMBL/GenBank/DDBJ whole genome shotgun (WGS) entry which is preliminary data.</text>
</comment>
<dbReference type="PROSITE" id="PS00045">
    <property type="entry name" value="HISTONE_LIKE"/>
    <property type="match status" value="1"/>
</dbReference>
<dbReference type="PANTHER" id="PTHR33175">
    <property type="entry name" value="DNA-BINDING PROTEIN HU"/>
    <property type="match status" value="1"/>
</dbReference>